<dbReference type="Gene3D" id="3.40.140.10">
    <property type="entry name" value="Cytidine Deaminase, domain 2"/>
    <property type="match status" value="1"/>
</dbReference>
<dbReference type="Pfam" id="PF00383">
    <property type="entry name" value="dCMP_cyt_deam_1"/>
    <property type="match status" value="1"/>
</dbReference>
<dbReference type="RefSeq" id="XP_066700558.1">
    <property type="nucleotide sequence ID" value="XM_066844446.1"/>
</dbReference>
<name>A0ABR1QET5_9PEZI</name>
<proteinExistence type="predicted"/>
<keyword evidence="3" id="KW-1185">Reference proteome</keyword>
<evidence type="ECO:0000313" key="2">
    <source>
        <dbReference type="EMBL" id="KAK7952496.1"/>
    </source>
</evidence>
<gene>
    <name evidence="2" type="ORF">PG986_008224</name>
</gene>
<protein>
    <submittedName>
        <fullName evidence="2">Cmp deaminase</fullName>
    </submittedName>
</protein>
<dbReference type="GeneID" id="92077508"/>
<dbReference type="Proteomes" id="UP001391051">
    <property type="component" value="Unassembled WGS sequence"/>
</dbReference>
<organism evidence="2 3">
    <name type="scientific">Apiospora aurea</name>
    <dbReference type="NCBI Taxonomy" id="335848"/>
    <lineage>
        <taxon>Eukaryota</taxon>
        <taxon>Fungi</taxon>
        <taxon>Dikarya</taxon>
        <taxon>Ascomycota</taxon>
        <taxon>Pezizomycotina</taxon>
        <taxon>Sordariomycetes</taxon>
        <taxon>Xylariomycetidae</taxon>
        <taxon>Amphisphaeriales</taxon>
        <taxon>Apiosporaceae</taxon>
        <taxon>Apiospora</taxon>
    </lineage>
</organism>
<evidence type="ECO:0000313" key="3">
    <source>
        <dbReference type="Proteomes" id="UP001391051"/>
    </source>
</evidence>
<dbReference type="InterPro" id="IPR016193">
    <property type="entry name" value="Cytidine_deaminase-like"/>
</dbReference>
<dbReference type="EMBL" id="JAQQWE010000005">
    <property type="protein sequence ID" value="KAK7952496.1"/>
    <property type="molecule type" value="Genomic_DNA"/>
</dbReference>
<accession>A0ABR1QET5</accession>
<dbReference type="InterPro" id="IPR002125">
    <property type="entry name" value="CMP_dCMP_dom"/>
</dbReference>
<sequence length="233" mass="25276">MPANNELSGGVDKGSGGGGSSAAALLPSLFPERTPMTPAQLAAGVEAALAVQRRAVAFGKRPFAAVLLGPDNETVLLSHQSVDQVNHAESSLARLAYCHYDKAFLWRCSLVSTWEPCGMCTATIYVRAVPDPSGSRDEAGRLERVVWQDADLITETQQWAHIGRIVFAGSNDQLYELTGPGNTENFTMDWHTRDVLKGCPQKYIEVIGPLEAEGKIVVEESDKYWSTTRRPSG</sequence>
<reference evidence="2 3" key="1">
    <citation type="submission" date="2023-01" db="EMBL/GenBank/DDBJ databases">
        <title>Analysis of 21 Apiospora genomes using comparative genomics revels a genus with tremendous synthesis potential of carbohydrate active enzymes and secondary metabolites.</title>
        <authorList>
            <person name="Sorensen T."/>
        </authorList>
    </citation>
    <scope>NUCLEOTIDE SEQUENCE [LARGE SCALE GENOMIC DNA]</scope>
    <source>
        <strain evidence="2 3">CBS 24483</strain>
    </source>
</reference>
<comment type="caution">
    <text evidence="2">The sequence shown here is derived from an EMBL/GenBank/DDBJ whole genome shotgun (WGS) entry which is preliminary data.</text>
</comment>
<feature type="domain" description="CMP/dCMP-type deaminase" evidence="1">
    <location>
        <begin position="39"/>
        <end position="145"/>
    </location>
</feature>
<dbReference type="SUPFAM" id="SSF53927">
    <property type="entry name" value="Cytidine deaminase-like"/>
    <property type="match status" value="1"/>
</dbReference>
<evidence type="ECO:0000259" key="1">
    <source>
        <dbReference type="PROSITE" id="PS51747"/>
    </source>
</evidence>
<dbReference type="PROSITE" id="PS51747">
    <property type="entry name" value="CYT_DCMP_DEAMINASES_2"/>
    <property type="match status" value="1"/>
</dbReference>